<dbReference type="AlphaFoldDB" id="A0A8B2PLU4"/>
<gene>
    <name evidence="8" type="ORF">HY3_15520</name>
</gene>
<organism evidence="8 9">
    <name type="scientific">Hyphomonas pacifica</name>
    <dbReference type="NCBI Taxonomy" id="1280941"/>
    <lineage>
        <taxon>Bacteria</taxon>
        <taxon>Pseudomonadati</taxon>
        <taxon>Pseudomonadota</taxon>
        <taxon>Alphaproteobacteria</taxon>
        <taxon>Hyphomonadales</taxon>
        <taxon>Hyphomonadaceae</taxon>
        <taxon>Hyphomonas</taxon>
    </lineage>
</organism>
<evidence type="ECO:0000313" key="9">
    <source>
        <dbReference type="Proteomes" id="UP000249123"/>
    </source>
</evidence>
<evidence type="ECO:0008006" key="10">
    <source>
        <dbReference type="Google" id="ProtNLM"/>
    </source>
</evidence>
<dbReference type="GO" id="GO:0003677">
    <property type="term" value="F:DNA binding"/>
    <property type="evidence" value="ECO:0007669"/>
    <property type="project" value="UniProtKB-UniRule"/>
</dbReference>
<dbReference type="SUPFAM" id="SSF56349">
    <property type="entry name" value="DNA breaking-rejoining enzymes"/>
    <property type="match status" value="1"/>
</dbReference>
<evidence type="ECO:0000313" key="8">
    <source>
        <dbReference type="EMBL" id="RAN32144.1"/>
    </source>
</evidence>
<dbReference type="GO" id="GO:0006310">
    <property type="term" value="P:DNA recombination"/>
    <property type="evidence" value="ECO:0007669"/>
    <property type="project" value="UniProtKB-KW"/>
</dbReference>
<dbReference type="Gene3D" id="1.10.443.10">
    <property type="entry name" value="Intergrase catalytic core"/>
    <property type="match status" value="1"/>
</dbReference>
<protein>
    <recommendedName>
        <fullName evidence="10">Integrase</fullName>
    </recommendedName>
</protein>
<keyword evidence="9" id="KW-1185">Reference proteome</keyword>
<dbReference type="InterPro" id="IPR010998">
    <property type="entry name" value="Integrase_recombinase_N"/>
</dbReference>
<evidence type="ECO:0000256" key="3">
    <source>
        <dbReference type="ARBA" id="ARBA00023125"/>
    </source>
</evidence>
<dbReference type="Gene3D" id="1.10.150.130">
    <property type="match status" value="1"/>
</dbReference>
<dbReference type="InterPro" id="IPR046668">
    <property type="entry name" value="DUF6538"/>
</dbReference>
<dbReference type="InterPro" id="IPR013762">
    <property type="entry name" value="Integrase-like_cat_sf"/>
</dbReference>
<evidence type="ECO:0000259" key="6">
    <source>
        <dbReference type="PROSITE" id="PS51898"/>
    </source>
</evidence>
<dbReference type="InterPro" id="IPR002104">
    <property type="entry name" value="Integrase_catalytic"/>
</dbReference>
<dbReference type="Pfam" id="PF00589">
    <property type="entry name" value="Phage_integrase"/>
    <property type="match status" value="1"/>
</dbReference>
<reference evidence="8 9" key="1">
    <citation type="submission" date="2013-04" db="EMBL/GenBank/DDBJ databases">
        <title>Hyphomonas sp. T24B3 Genome Sequencing.</title>
        <authorList>
            <person name="Lai Q."/>
            <person name="Shao Z."/>
        </authorList>
    </citation>
    <scope>NUCLEOTIDE SEQUENCE [LARGE SCALE GENOMIC DNA]</scope>
    <source>
        <strain evidence="8 9">T24B3</strain>
    </source>
</reference>
<comment type="caution">
    <text evidence="8">The sequence shown here is derived from an EMBL/GenBank/DDBJ whole genome shotgun (WGS) entry which is preliminary data.</text>
</comment>
<dbReference type="PANTHER" id="PTHR30349">
    <property type="entry name" value="PHAGE INTEGRASE-RELATED"/>
    <property type="match status" value="1"/>
</dbReference>
<dbReference type="PROSITE" id="PS51898">
    <property type="entry name" value="TYR_RECOMBINASE"/>
    <property type="match status" value="1"/>
</dbReference>
<dbReference type="InterPro" id="IPR044068">
    <property type="entry name" value="CB"/>
</dbReference>
<evidence type="ECO:0000256" key="5">
    <source>
        <dbReference type="PROSITE-ProRule" id="PRU01248"/>
    </source>
</evidence>
<dbReference type="PROSITE" id="PS51900">
    <property type="entry name" value="CB"/>
    <property type="match status" value="1"/>
</dbReference>
<keyword evidence="3 5" id="KW-0238">DNA-binding</keyword>
<proteinExistence type="predicted"/>
<evidence type="ECO:0000259" key="7">
    <source>
        <dbReference type="PROSITE" id="PS51900"/>
    </source>
</evidence>
<name>A0A8B2PLU4_9PROT</name>
<evidence type="ECO:0000256" key="2">
    <source>
        <dbReference type="ARBA" id="ARBA00022908"/>
    </source>
</evidence>
<dbReference type="PANTHER" id="PTHR30349:SF81">
    <property type="entry name" value="TYROSINE RECOMBINASE XERC"/>
    <property type="match status" value="1"/>
</dbReference>
<keyword evidence="1" id="KW-0159">Chromosome partition</keyword>
<accession>A0A8B2PLU4</accession>
<dbReference type="InterPro" id="IPR011010">
    <property type="entry name" value="DNA_brk_join_enz"/>
</dbReference>
<dbReference type="EMBL" id="AWFB01000037">
    <property type="protein sequence ID" value="RAN32144.1"/>
    <property type="molecule type" value="Genomic_DNA"/>
</dbReference>
<evidence type="ECO:0000256" key="4">
    <source>
        <dbReference type="ARBA" id="ARBA00023172"/>
    </source>
</evidence>
<dbReference type="GO" id="GO:0007059">
    <property type="term" value="P:chromosome segregation"/>
    <property type="evidence" value="ECO:0007669"/>
    <property type="project" value="UniProtKB-KW"/>
</dbReference>
<dbReference type="Pfam" id="PF20172">
    <property type="entry name" value="DUF6538"/>
    <property type="match status" value="1"/>
</dbReference>
<feature type="domain" description="Core-binding (CB)" evidence="7">
    <location>
        <begin position="181"/>
        <end position="279"/>
    </location>
</feature>
<feature type="domain" description="Tyr recombinase" evidence="6">
    <location>
        <begin position="302"/>
        <end position="488"/>
    </location>
</feature>
<keyword evidence="4" id="KW-0233">DNA recombination</keyword>
<sequence length="489" mass="56387">MVRPVRISPKMGYKWDTNGIQIGIQERMTIMRDPDRFLLKRGKRWYYQRRVPGQFSHFDQRRFAKVSLKTESLEIARVRRDQLAEADDEYWMALAVELAEENANGSTVRAALEHRYKSAISRAMAYGFSYKPAEPLAETRSIAELMDRIKTLEVQSGAGGDPNRADSEALLGGAPDPAARIPVSEAFELYVSKIAFDDQYNKSEAQRRSWEKTKRTSITYFIEQMGDLPLSDITRDKALEYRDWWVERMQPQDGDQKPVTPNTANRHIGNVRSLLQRYYKHIGAADFEDPFRDFYFSGKSEAKRASITDDWVRSRILVPGLFDGLRVELRVLIYLLIETGARLSELVNLRAEDIRLNDKVPHIAIRPEQNRELKTEDSRREIPLVGVAEIAMRSCPEGFPYYYDKSTLVSANLMKAFRQRKLLPSSDHVIYSFRHSFEDRMLEGGLDYGLRCALMGHKNNRPEYGQGGSLDYRRSELLKIAHPVQAALF</sequence>
<evidence type="ECO:0000256" key="1">
    <source>
        <dbReference type="ARBA" id="ARBA00022829"/>
    </source>
</evidence>
<dbReference type="Proteomes" id="UP000249123">
    <property type="component" value="Unassembled WGS sequence"/>
</dbReference>
<dbReference type="InterPro" id="IPR050090">
    <property type="entry name" value="Tyrosine_recombinase_XerCD"/>
</dbReference>
<dbReference type="GO" id="GO:0015074">
    <property type="term" value="P:DNA integration"/>
    <property type="evidence" value="ECO:0007669"/>
    <property type="project" value="UniProtKB-KW"/>
</dbReference>
<keyword evidence="2" id="KW-0229">DNA integration</keyword>